<proteinExistence type="predicted"/>
<sequence>MTAPQRPERRPRLDPDGDDRPGERAFTPTLLVTLAWYAVPAVVYLTWVLSQAPVDAKCAETGCTAAGRIGAAVAGGWAWTLSSLTASLLVAVLLRLPRAGWRAGVAGSAAAILGAGLVTVVLRTAGWVI</sequence>
<keyword evidence="2" id="KW-1133">Transmembrane helix</keyword>
<keyword evidence="2" id="KW-0472">Membrane</keyword>
<feature type="transmembrane region" description="Helical" evidence="2">
    <location>
        <begin position="69"/>
        <end position="94"/>
    </location>
</feature>
<protein>
    <submittedName>
        <fullName evidence="3">Uncharacterized protein</fullName>
    </submittedName>
</protein>
<keyword evidence="2" id="KW-0812">Transmembrane</keyword>
<dbReference type="RefSeq" id="WP_091033773.1">
    <property type="nucleotide sequence ID" value="NZ_FNAD01000005.1"/>
</dbReference>
<evidence type="ECO:0000256" key="1">
    <source>
        <dbReference type="SAM" id="MobiDB-lite"/>
    </source>
</evidence>
<name>A0A1G6W4K0_9ACTN</name>
<evidence type="ECO:0000313" key="4">
    <source>
        <dbReference type="Proteomes" id="UP000198949"/>
    </source>
</evidence>
<feature type="region of interest" description="Disordered" evidence="1">
    <location>
        <begin position="1"/>
        <end position="22"/>
    </location>
</feature>
<accession>A0A1G6W4K0</accession>
<dbReference type="AlphaFoldDB" id="A0A1G6W4K0"/>
<dbReference type="OrthoDB" id="5194415at2"/>
<evidence type="ECO:0000256" key="2">
    <source>
        <dbReference type="SAM" id="Phobius"/>
    </source>
</evidence>
<organism evidence="3 4">
    <name type="scientific">Glycomyces harbinensis</name>
    <dbReference type="NCBI Taxonomy" id="58114"/>
    <lineage>
        <taxon>Bacteria</taxon>
        <taxon>Bacillati</taxon>
        <taxon>Actinomycetota</taxon>
        <taxon>Actinomycetes</taxon>
        <taxon>Glycomycetales</taxon>
        <taxon>Glycomycetaceae</taxon>
        <taxon>Glycomyces</taxon>
    </lineage>
</organism>
<feature type="transmembrane region" description="Helical" evidence="2">
    <location>
        <begin position="30"/>
        <end position="49"/>
    </location>
</feature>
<dbReference type="Proteomes" id="UP000198949">
    <property type="component" value="Unassembled WGS sequence"/>
</dbReference>
<evidence type="ECO:0000313" key="3">
    <source>
        <dbReference type="EMBL" id="SDD60802.1"/>
    </source>
</evidence>
<dbReference type="EMBL" id="FNAD01000005">
    <property type="protein sequence ID" value="SDD60802.1"/>
    <property type="molecule type" value="Genomic_DNA"/>
</dbReference>
<feature type="transmembrane region" description="Helical" evidence="2">
    <location>
        <begin position="101"/>
        <end position="122"/>
    </location>
</feature>
<keyword evidence="4" id="KW-1185">Reference proteome</keyword>
<gene>
    <name evidence="3" type="ORF">SAMN05216270_105305</name>
</gene>
<reference evidence="4" key="1">
    <citation type="submission" date="2016-10" db="EMBL/GenBank/DDBJ databases">
        <authorList>
            <person name="Varghese N."/>
            <person name="Submissions S."/>
        </authorList>
    </citation>
    <scope>NUCLEOTIDE SEQUENCE [LARGE SCALE GENOMIC DNA]</scope>
    <source>
        <strain evidence="4">CGMCC 4.3516</strain>
    </source>
</reference>